<feature type="domain" description="Metallo-beta-lactamase" evidence="1">
    <location>
        <begin position="74"/>
        <end position="243"/>
    </location>
</feature>
<dbReference type="Proteomes" id="UP001156882">
    <property type="component" value="Unassembled WGS sequence"/>
</dbReference>
<dbReference type="InterPro" id="IPR001279">
    <property type="entry name" value="Metallo-B-lactamas"/>
</dbReference>
<proteinExistence type="predicted"/>
<accession>A0ABQ6CVM5</accession>
<comment type="caution">
    <text evidence="2">The sequence shown here is derived from an EMBL/GenBank/DDBJ whole genome shotgun (WGS) entry which is preliminary data.</text>
</comment>
<protein>
    <submittedName>
        <fullName evidence="2">MBL fold metallo-hydrolase</fullName>
    </submittedName>
</protein>
<dbReference type="Pfam" id="PF00753">
    <property type="entry name" value="Lactamase_B"/>
    <property type="match status" value="1"/>
</dbReference>
<dbReference type="Gene3D" id="3.60.15.10">
    <property type="entry name" value="Ribonuclease Z/Hydroxyacylglutathione hydrolase-like"/>
    <property type="match status" value="1"/>
</dbReference>
<dbReference type="SUPFAM" id="SSF56281">
    <property type="entry name" value="Metallo-hydrolase/oxidoreductase"/>
    <property type="match status" value="1"/>
</dbReference>
<sequence>MMTVFLCKACGTSYPDAPQPPAGCPICEDERQYIPAGGQEWLARETLVPVHRNAWQQHELGLYSLQTMPAFAINQRAFLLRTPGGNVLWDCIALLDGATKALVESLGGLSAIAISHPHYYSTMQDWAAAFGAPIHLHAADRQWIMRPDPAIRLWEGDALELWPGITLVRGGGHFPGGTVLHWADGADKRGVLLAGDILQVTPGAHRISFMWSYPNMMPLPAAEIRRLMERVSARPFERIYGAFFGQNVLANAHAVLGESAARYIELLEGRTG</sequence>
<evidence type="ECO:0000259" key="1">
    <source>
        <dbReference type="SMART" id="SM00849"/>
    </source>
</evidence>
<dbReference type="InterPro" id="IPR036866">
    <property type="entry name" value="RibonucZ/Hydroxyglut_hydro"/>
</dbReference>
<organism evidence="2 3">
    <name type="scientific">Labrys miyagiensis</name>
    <dbReference type="NCBI Taxonomy" id="346912"/>
    <lineage>
        <taxon>Bacteria</taxon>
        <taxon>Pseudomonadati</taxon>
        <taxon>Pseudomonadota</taxon>
        <taxon>Alphaproteobacteria</taxon>
        <taxon>Hyphomicrobiales</taxon>
        <taxon>Xanthobacteraceae</taxon>
        <taxon>Labrys</taxon>
    </lineage>
</organism>
<name>A0ABQ6CVM5_9HYPH</name>
<evidence type="ECO:0000313" key="3">
    <source>
        <dbReference type="Proteomes" id="UP001156882"/>
    </source>
</evidence>
<keyword evidence="3" id="KW-1185">Reference proteome</keyword>
<evidence type="ECO:0000313" key="2">
    <source>
        <dbReference type="EMBL" id="GLS22296.1"/>
    </source>
</evidence>
<reference evidence="3" key="1">
    <citation type="journal article" date="2019" name="Int. J. Syst. Evol. Microbiol.">
        <title>The Global Catalogue of Microorganisms (GCM) 10K type strain sequencing project: providing services to taxonomists for standard genome sequencing and annotation.</title>
        <authorList>
            <consortium name="The Broad Institute Genomics Platform"/>
            <consortium name="The Broad Institute Genome Sequencing Center for Infectious Disease"/>
            <person name="Wu L."/>
            <person name="Ma J."/>
        </authorList>
    </citation>
    <scope>NUCLEOTIDE SEQUENCE [LARGE SCALE GENOMIC DNA]</scope>
    <source>
        <strain evidence="3">NBRC 101365</strain>
    </source>
</reference>
<dbReference type="EMBL" id="BSPC01000059">
    <property type="protein sequence ID" value="GLS22296.1"/>
    <property type="molecule type" value="Genomic_DNA"/>
</dbReference>
<dbReference type="PANTHER" id="PTHR36839:SF1">
    <property type="entry name" value="METALLO-BETA-LACTAMASE FAMILY PROTEIN (AFU_ORTHOLOGUE AFUA_5G12770)"/>
    <property type="match status" value="1"/>
</dbReference>
<gene>
    <name evidence="2" type="ORF">GCM10007874_53140</name>
</gene>
<dbReference type="SMART" id="SM00849">
    <property type="entry name" value="Lactamase_B"/>
    <property type="match status" value="1"/>
</dbReference>
<dbReference type="PANTHER" id="PTHR36839">
    <property type="entry name" value="METALLO-BETA-LACTAMASE FAMILY PROTEIN (AFU_ORTHOLOGUE AFUA_5G12770)"/>
    <property type="match status" value="1"/>
</dbReference>